<dbReference type="Proteomes" id="UP000788993">
    <property type="component" value="Unassembled WGS sequence"/>
</dbReference>
<keyword evidence="2" id="KW-1185">Reference proteome</keyword>
<proteinExistence type="predicted"/>
<dbReference type="EMBL" id="JAEUBD010000526">
    <property type="protein sequence ID" value="KAH3673882.1"/>
    <property type="molecule type" value="Genomic_DNA"/>
</dbReference>
<gene>
    <name evidence="1" type="ORF">OGATHE_001862</name>
</gene>
<evidence type="ECO:0000313" key="1">
    <source>
        <dbReference type="EMBL" id="KAH3673882.1"/>
    </source>
</evidence>
<evidence type="ECO:0000313" key="2">
    <source>
        <dbReference type="Proteomes" id="UP000788993"/>
    </source>
</evidence>
<reference evidence="1" key="1">
    <citation type="journal article" date="2021" name="Open Biol.">
        <title>Shared evolutionary footprints suggest mitochondrial oxidative damage underlies multiple complex I losses in fungi.</title>
        <authorList>
            <person name="Schikora-Tamarit M.A."/>
            <person name="Marcet-Houben M."/>
            <person name="Nosek J."/>
            <person name="Gabaldon T."/>
        </authorList>
    </citation>
    <scope>NUCLEOTIDE SEQUENCE</scope>
    <source>
        <strain evidence="1">NCAIM Y.01608</strain>
    </source>
</reference>
<dbReference type="AlphaFoldDB" id="A0A9P8PL68"/>
<organism evidence="1 2">
    <name type="scientific">Ogataea polymorpha</name>
    <dbReference type="NCBI Taxonomy" id="460523"/>
    <lineage>
        <taxon>Eukaryota</taxon>
        <taxon>Fungi</taxon>
        <taxon>Dikarya</taxon>
        <taxon>Ascomycota</taxon>
        <taxon>Saccharomycotina</taxon>
        <taxon>Pichiomycetes</taxon>
        <taxon>Pichiales</taxon>
        <taxon>Pichiaceae</taxon>
        <taxon>Ogataea</taxon>
    </lineage>
</organism>
<protein>
    <submittedName>
        <fullName evidence="1">Uncharacterized protein</fullName>
    </submittedName>
</protein>
<accession>A0A9P8PL68</accession>
<comment type="caution">
    <text evidence="1">The sequence shown here is derived from an EMBL/GenBank/DDBJ whole genome shotgun (WGS) entry which is preliminary data.</text>
</comment>
<name>A0A9P8PL68_9ASCO</name>
<reference evidence="1" key="2">
    <citation type="submission" date="2021-01" db="EMBL/GenBank/DDBJ databases">
        <authorList>
            <person name="Schikora-Tamarit M.A."/>
        </authorList>
    </citation>
    <scope>NUCLEOTIDE SEQUENCE</scope>
    <source>
        <strain evidence="1">NCAIM Y.01608</strain>
    </source>
</reference>
<sequence>MTAFAEPKSTGAVSMALRWVLTSSRVQLISFETRRIGAKCSFQVFKLNAPQRLQLKPFIHQISGRIHNLSKLFNAFKIGLLKQILKIREHLRVVLNRDVKLARG</sequence>